<feature type="transmembrane region" description="Helical" evidence="1">
    <location>
        <begin position="71"/>
        <end position="89"/>
    </location>
</feature>
<comment type="caution">
    <text evidence="2">The sequence shown here is derived from an EMBL/GenBank/DDBJ whole genome shotgun (WGS) entry which is preliminary data.</text>
</comment>
<feature type="transmembrane region" description="Helical" evidence="1">
    <location>
        <begin position="109"/>
        <end position="130"/>
    </location>
</feature>
<keyword evidence="1" id="KW-0472">Membrane</keyword>
<evidence type="ECO:0000256" key="1">
    <source>
        <dbReference type="SAM" id="Phobius"/>
    </source>
</evidence>
<keyword evidence="1" id="KW-0812">Transmembrane</keyword>
<gene>
    <name evidence="2" type="ORF">KGF57_000995</name>
</gene>
<sequence length="220" mass="24961">MVHNILFDRPLPEGQRINVGNDMIINDISSIYNLPVFKNLFRVYFTFLLVQYILIYACVPLEEIENRPAMCIISNIYILIMFTINASILPLCSSTIPTLVSLRCLFCSFVLELGGTVLNIIAVVHSLRAGKMYQIEKEHGKATPKRTSVEAYINVFIVLAMTFSILATGTVLSLVIVCERSLEYITGKVDRRHLKAEKKKLGVISTDSIEKFNKQQETYF</sequence>
<dbReference type="RefSeq" id="XP_051610510.1">
    <property type="nucleotide sequence ID" value="XM_051755522.1"/>
</dbReference>
<keyword evidence="1" id="KW-1133">Transmembrane helix</keyword>
<feature type="transmembrane region" description="Helical" evidence="1">
    <location>
        <begin position="151"/>
        <end position="176"/>
    </location>
</feature>
<evidence type="ECO:0000313" key="3">
    <source>
        <dbReference type="Proteomes" id="UP001204833"/>
    </source>
</evidence>
<feature type="transmembrane region" description="Helical" evidence="1">
    <location>
        <begin position="41"/>
        <end position="59"/>
    </location>
</feature>
<organism evidence="2 3">
    <name type="scientific">Candida theae</name>
    <dbReference type="NCBI Taxonomy" id="1198502"/>
    <lineage>
        <taxon>Eukaryota</taxon>
        <taxon>Fungi</taxon>
        <taxon>Dikarya</taxon>
        <taxon>Ascomycota</taxon>
        <taxon>Saccharomycotina</taxon>
        <taxon>Pichiomycetes</taxon>
        <taxon>Debaryomycetaceae</taxon>
        <taxon>Candida/Lodderomyces clade</taxon>
        <taxon>Candida</taxon>
    </lineage>
</organism>
<name>A0AAD5BHW6_9ASCO</name>
<keyword evidence="3" id="KW-1185">Reference proteome</keyword>
<dbReference type="GeneID" id="76149054"/>
<accession>A0AAD5BHW6</accession>
<dbReference type="AlphaFoldDB" id="A0AAD5BHW6"/>
<dbReference type="EMBL" id="JAIHNG010000047">
    <property type="protein sequence ID" value="KAI5964503.1"/>
    <property type="molecule type" value="Genomic_DNA"/>
</dbReference>
<evidence type="ECO:0000313" key="2">
    <source>
        <dbReference type="EMBL" id="KAI5964503.1"/>
    </source>
</evidence>
<dbReference type="Proteomes" id="UP001204833">
    <property type="component" value="Unassembled WGS sequence"/>
</dbReference>
<protein>
    <submittedName>
        <fullName evidence="2">Uncharacterized protein</fullName>
    </submittedName>
</protein>
<reference evidence="2 3" key="1">
    <citation type="journal article" date="2022" name="DNA Res.">
        <title>Genome analysis of five recently described species of the CUG-Ser clade uncovers Candida theae as a new hybrid lineage with pathogenic potential in the Candida parapsilosis species complex.</title>
        <authorList>
            <person name="Mixao V."/>
            <person name="Del Olmo V."/>
            <person name="Hegedusova E."/>
            <person name="Saus E."/>
            <person name="Pryszcz L."/>
            <person name="Cillingova A."/>
            <person name="Nosek J."/>
            <person name="Gabaldon T."/>
        </authorList>
    </citation>
    <scope>NUCLEOTIDE SEQUENCE [LARGE SCALE GENOMIC DNA]</scope>
    <source>
        <strain evidence="2 3">CBS 12239</strain>
    </source>
</reference>
<proteinExistence type="predicted"/>